<dbReference type="Pfam" id="PF00216">
    <property type="entry name" value="Bac_DNA_binding"/>
    <property type="match status" value="1"/>
</dbReference>
<dbReference type="SUPFAM" id="SSF47729">
    <property type="entry name" value="IHF-like DNA-binding proteins"/>
    <property type="match status" value="1"/>
</dbReference>
<dbReference type="GO" id="GO:0005829">
    <property type="term" value="C:cytosol"/>
    <property type="evidence" value="ECO:0007669"/>
    <property type="project" value="TreeGrafter"/>
</dbReference>
<dbReference type="InterPro" id="IPR010992">
    <property type="entry name" value="IHF-like_DNA-bd_dom_sf"/>
</dbReference>
<evidence type="ECO:0000256" key="9">
    <source>
        <dbReference type="RuleBase" id="RU003941"/>
    </source>
</evidence>
<sequence length="120" mass="13070">MTKSELIEALAASYPQLAARDTDFAVKTMLDAMTVALSRGQRIEIRGFGSFSLSTRAPRVGRNPKSGEQVMVPGKRVPHFKAGKELRERVDSVFTSASETRQDAPEDGHVEAQPAKVANL</sequence>
<evidence type="ECO:0000313" key="12">
    <source>
        <dbReference type="Proteomes" id="UP000019095"/>
    </source>
</evidence>
<keyword evidence="12" id="KW-1185">Reference proteome</keyword>
<dbReference type="PANTHER" id="PTHR33175">
    <property type="entry name" value="DNA-BINDING PROTEIN HU"/>
    <property type="match status" value="1"/>
</dbReference>
<dbReference type="STRING" id="1247726.MIM_c22780"/>
<dbReference type="GO" id="GO:0030527">
    <property type="term" value="F:structural constituent of chromatin"/>
    <property type="evidence" value="ECO:0007669"/>
    <property type="project" value="InterPro"/>
</dbReference>
<evidence type="ECO:0000256" key="3">
    <source>
        <dbReference type="ARBA" id="ARBA00022845"/>
    </source>
</evidence>
<feature type="compositionally biased region" description="Basic and acidic residues" evidence="10">
    <location>
        <begin position="100"/>
        <end position="110"/>
    </location>
</feature>
<evidence type="ECO:0000256" key="8">
    <source>
        <dbReference type="RuleBase" id="RU003939"/>
    </source>
</evidence>
<dbReference type="GO" id="GO:0005694">
    <property type="term" value="C:chromosome"/>
    <property type="evidence" value="ECO:0007669"/>
    <property type="project" value="InterPro"/>
</dbReference>
<feature type="compositionally biased region" description="Basic and acidic residues" evidence="10">
    <location>
        <begin position="82"/>
        <end position="91"/>
    </location>
</feature>
<reference evidence="11 12" key="1">
    <citation type="journal article" date="2014" name="Microbiology">
        <title>Unravelling the complete genome sequence of Advenella mimigardefordensis strain DPN7T and novel insights in the catabolism of the xenobiotic polythioester precursor 3,3'-dithiodipropionate.</title>
        <authorList>
            <person name="Wubbeler J.H."/>
            <person name="Hiessl S."/>
            <person name="Schuldes J."/>
            <person name="Thurmer A."/>
            <person name="Daniel R."/>
            <person name="Steinbuchel A."/>
        </authorList>
    </citation>
    <scope>NUCLEOTIDE SEQUENCE [LARGE SCALE GENOMIC DNA]</scope>
    <source>
        <strain evidence="12">DSM 17166 / LMG 22922 / DPN7</strain>
    </source>
</reference>
<evidence type="ECO:0000256" key="10">
    <source>
        <dbReference type="SAM" id="MobiDB-lite"/>
    </source>
</evidence>
<keyword evidence="5 9" id="KW-0238">DNA-binding</keyword>
<evidence type="ECO:0000313" key="11">
    <source>
        <dbReference type="EMBL" id="AHG64353.1"/>
    </source>
</evidence>
<dbReference type="PANTHER" id="PTHR33175:SF5">
    <property type="entry name" value="INTEGRATION HOST FACTOR SUBUNIT BETA"/>
    <property type="match status" value="1"/>
</dbReference>
<evidence type="ECO:0000256" key="4">
    <source>
        <dbReference type="ARBA" id="ARBA00023015"/>
    </source>
</evidence>
<dbReference type="PATRIC" id="fig|1247726.3.peg.2503"/>
<protein>
    <recommendedName>
        <fullName evidence="2 9">Integration host factor subunit beta</fullName>
    </recommendedName>
</protein>
<dbReference type="Gene3D" id="4.10.520.10">
    <property type="entry name" value="IHF-like DNA-binding proteins"/>
    <property type="match status" value="1"/>
</dbReference>
<accession>W0PHC5</accession>
<dbReference type="CDD" id="cd13836">
    <property type="entry name" value="IHF_B"/>
    <property type="match status" value="1"/>
</dbReference>
<dbReference type="GO" id="GO:0003677">
    <property type="term" value="F:DNA binding"/>
    <property type="evidence" value="ECO:0007669"/>
    <property type="project" value="UniProtKB-KW"/>
</dbReference>
<dbReference type="InterPro" id="IPR005685">
    <property type="entry name" value="IHF_beta"/>
</dbReference>
<dbReference type="HOGENOM" id="CLU_105066_2_0_4"/>
<dbReference type="GO" id="GO:0006355">
    <property type="term" value="P:regulation of DNA-templated transcription"/>
    <property type="evidence" value="ECO:0007669"/>
    <property type="project" value="InterPro"/>
</dbReference>
<keyword evidence="7 9" id="KW-0233">DNA recombination</keyword>
<evidence type="ECO:0000256" key="2">
    <source>
        <dbReference type="ARBA" id="ARBA00018700"/>
    </source>
</evidence>
<dbReference type="SMART" id="SM00411">
    <property type="entry name" value="BHL"/>
    <property type="match status" value="1"/>
</dbReference>
<feature type="region of interest" description="Disordered" evidence="10">
    <location>
        <begin position="56"/>
        <end position="120"/>
    </location>
</feature>
<proteinExistence type="inferred from homology"/>
<keyword evidence="6 9" id="KW-0804">Transcription</keyword>
<dbReference type="NCBIfam" id="TIGR00988">
    <property type="entry name" value="hip"/>
    <property type="match status" value="1"/>
</dbReference>
<evidence type="ECO:0000256" key="6">
    <source>
        <dbReference type="ARBA" id="ARBA00023163"/>
    </source>
</evidence>
<keyword evidence="4 9" id="KW-0805">Transcription regulation</keyword>
<gene>
    <name evidence="11" type="primary">ihfB</name>
    <name evidence="11" type="ORF">MIM_c22780</name>
</gene>
<evidence type="ECO:0000256" key="5">
    <source>
        <dbReference type="ARBA" id="ARBA00023125"/>
    </source>
</evidence>
<comment type="subunit">
    <text evidence="9">Heterodimer of an alpha and a beta chain.</text>
</comment>
<dbReference type="GO" id="GO:0006310">
    <property type="term" value="P:DNA recombination"/>
    <property type="evidence" value="ECO:0007669"/>
    <property type="project" value="UniProtKB-KW"/>
</dbReference>
<dbReference type="KEGG" id="amim:MIM_c22780"/>
<dbReference type="AlphaFoldDB" id="W0PHC5"/>
<dbReference type="NCBIfam" id="NF001222">
    <property type="entry name" value="PRK00199.1"/>
    <property type="match status" value="1"/>
</dbReference>
<dbReference type="OrthoDB" id="9804203at2"/>
<keyword evidence="3 9" id="KW-0810">Translation regulation</keyword>
<dbReference type="EMBL" id="CP003915">
    <property type="protein sequence ID" value="AHG64353.1"/>
    <property type="molecule type" value="Genomic_DNA"/>
</dbReference>
<organism evidence="11 12">
    <name type="scientific">Advenella mimigardefordensis (strain DSM 17166 / LMG 22922 / DPN7)</name>
    <dbReference type="NCBI Taxonomy" id="1247726"/>
    <lineage>
        <taxon>Bacteria</taxon>
        <taxon>Pseudomonadati</taxon>
        <taxon>Pseudomonadota</taxon>
        <taxon>Betaproteobacteria</taxon>
        <taxon>Burkholderiales</taxon>
        <taxon>Alcaligenaceae</taxon>
    </lineage>
</organism>
<dbReference type="eggNOG" id="COG0776">
    <property type="taxonomic scope" value="Bacteria"/>
</dbReference>
<evidence type="ECO:0000256" key="7">
    <source>
        <dbReference type="ARBA" id="ARBA00023172"/>
    </source>
</evidence>
<dbReference type="GO" id="GO:0006417">
    <property type="term" value="P:regulation of translation"/>
    <property type="evidence" value="ECO:0007669"/>
    <property type="project" value="UniProtKB-KW"/>
</dbReference>
<comment type="similarity">
    <text evidence="1 8">Belongs to the bacterial histone-like protein family.</text>
</comment>
<evidence type="ECO:0000256" key="1">
    <source>
        <dbReference type="ARBA" id="ARBA00010529"/>
    </source>
</evidence>
<dbReference type="RefSeq" id="WP_025372995.1">
    <property type="nucleotide sequence ID" value="NZ_CP003915.1"/>
</dbReference>
<name>W0PHC5_ADVMD</name>
<dbReference type="PRINTS" id="PR01727">
    <property type="entry name" value="DNABINDINGHU"/>
</dbReference>
<dbReference type="InterPro" id="IPR000119">
    <property type="entry name" value="Hist_DNA-bd"/>
</dbReference>
<dbReference type="Proteomes" id="UP000019095">
    <property type="component" value="Chromosome"/>
</dbReference>
<comment type="function">
    <text evidence="9">This protein is one of the two subunits of integration host factor, a specific DNA-binding protein that functions in genetic recombination as well as in transcriptional and translational control.</text>
</comment>